<proteinExistence type="inferred from homology"/>
<dbReference type="PANTHER" id="PTHR46173">
    <property type="entry name" value="CCA TRNA NUCLEOTIDYLTRANSFERASE 1, MITOCHONDRIAL"/>
    <property type="match status" value="1"/>
</dbReference>
<keyword evidence="5" id="KW-0479">Metal-binding</keyword>
<keyword evidence="14" id="KW-1185">Reference proteome</keyword>
<dbReference type="GO" id="GO:0046872">
    <property type="term" value="F:metal ion binding"/>
    <property type="evidence" value="ECO:0007669"/>
    <property type="project" value="UniProtKB-KW"/>
</dbReference>
<feature type="domain" description="tRNA nucleotidyltransferase/poly(A) polymerase RNA and SrmB- binding" evidence="11">
    <location>
        <begin position="170"/>
        <end position="226"/>
    </location>
</feature>
<dbReference type="GO" id="GO:0000049">
    <property type="term" value="F:tRNA binding"/>
    <property type="evidence" value="ECO:0007669"/>
    <property type="project" value="TreeGrafter"/>
</dbReference>
<dbReference type="PANTHER" id="PTHR46173:SF1">
    <property type="entry name" value="CCA TRNA NUCLEOTIDYLTRANSFERASE 1, MITOCHONDRIAL"/>
    <property type="match status" value="1"/>
</dbReference>
<dbReference type="GO" id="GO:0016779">
    <property type="term" value="F:nucleotidyltransferase activity"/>
    <property type="evidence" value="ECO:0007669"/>
    <property type="project" value="UniProtKB-KW"/>
</dbReference>
<evidence type="ECO:0000313" key="13">
    <source>
        <dbReference type="EMBL" id="RUS55176.1"/>
    </source>
</evidence>
<sequence length="387" mass="43759">MTTMQFDAAFKVIDALQLAGYDAVVVGGAVRDTLLGVPVHDVDVATSATPEQTKTVFQKTVDIGIEHGTILVLDMGEPIEVTTFRTEGTYADHRRPDNVDFVTDLAEDLRRRDFTINAMALRSKTDIVDLFGGQDDLAAHIVRAVGVAEERFAEDALRMLRAVRFSAKLNFDVEQQTYTAMKKRAADLRFIAIERIKAEFDQIVRSGQPYRAFQLLVDTGLSTYLPGSFQTIEQWRGFKAQDSLTGWAFFSYLEQDVQLISRYRGSNKEQRFVKHVFQALQTLKTAPTPRELFDLDEVVWQAATMIANHVWQTNHTVEDILATKAALPIQQKNDLAVTGKEFLAWSGQKGGPWLKEALQQLLNGVLDGTILNDEQHIRGWFEREWKF</sequence>
<dbReference type="GO" id="GO:0000166">
    <property type="term" value="F:nucleotide binding"/>
    <property type="evidence" value="ECO:0007669"/>
    <property type="project" value="UniProtKB-KW"/>
</dbReference>
<dbReference type="Proteomes" id="UP000288623">
    <property type="component" value="Unassembled WGS sequence"/>
</dbReference>
<comment type="similarity">
    <text evidence="9">Belongs to the tRNA nucleotidyltransferase/poly(A) polymerase family.</text>
</comment>
<dbReference type="InterPro" id="IPR032810">
    <property type="entry name" value="CCA-adding_enz_C"/>
</dbReference>
<dbReference type="RefSeq" id="WP_020189626.1">
    <property type="nucleotide sequence ID" value="NZ_JTFC01000031.1"/>
</dbReference>
<protein>
    <submittedName>
        <fullName evidence="13">CCA-adding protein</fullName>
    </submittedName>
</protein>
<gene>
    <name evidence="13" type="ORF">QI30_09500</name>
</gene>
<comment type="cofactor">
    <cofactor evidence="1">
        <name>Mg(2+)</name>
        <dbReference type="ChEBI" id="CHEBI:18420"/>
    </cofactor>
</comment>
<dbReference type="Pfam" id="PF13735">
    <property type="entry name" value="tRNA_NucTran2_2"/>
    <property type="match status" value="1"/>
</dbReference>
<evidence type="ECO:0000313" key="14">
    <source>
        <dbReference type="Proteomes" id="UP000288623"/>
    </source>
</evidence>
<evidence type="ECO:0000256" key="3">
    <source>
        <dbReference type="ARBA" id="ARBA00022694"/>
    </source>
</evidence>
<dbReference type="Gene3D" id="1.10.3090.10">
    <property type="entry name" value="cca-adding enzyme, domain 2"/>
    <property type="match status" value="1"/>
</dbReference>
<accession>A0A433RSQ6</accession>
<dbReference type="CDD" id="cd05398">
    <property type="entry name" value="NT_ClassII-CCAase"/>
    <property type="match status" value="1"/>
</dbReference>
<dbReference type="Gene3D" id="3.30.460.10">
    <property type="entry name" value="Beta Polymerase, domain 2"/>
    <property type="match status" value="1"/>
</dbReference>
<evidence type="ECO:0000259" key="11">
    <source>
        <dbReference type="Pfam" id="PF12627"/>
    </source>
</evidence>
<evidence type="ECO:0000259" key="10">
    <source>
        <dbReference type="Pfam" id="PF01743"/>
    </source>
</evidence>
<keyword evidence="3" id="KW-0819">tRNA processing</keyword>
<evidence type="ECO:0000259" key="12">
    <source>
        <dbReference type="Pfam" id="PF13735"/>
    </source>
</evidence>
<evidence type="ECO:0000256" key="1">
    <source>
        <dbReference type="ARBA" id="ARBA00001946"/>
    </source>
</evidence>
<organism evidence="13 14">
    <name type="scientific">Candidatus Kurthia intestinigallinarum</name>
    <dbReference type="NCBI Taxonomy" id="1562256"/>
    <lineage>
        <taxon>Bacteria</taxon>
        <taxon>Bacillati</taxon>
        <taxon>Bacillota</taxon>
        <taxon>Bacilli</taxon>
        <taxon>Bacillales</taxon>
        <taxon>Caryophanaceae</taxon>
        <taxon>Kurthia</taxon>
    </lineage>
</organism>
<dbReference type="InterPro" id="IPR043519">
    <property type="entry name" value="NT_sf"/>
</dbReference>
<keyword evidence="8 9" id="KW-0694">RNA-binding</keyword>
<dbReference type="AlphaFoldDB" id="A0A433RSQ6"/>
<comment type="caution">
    <text evidence="13">The sequence shown here is derived from an EMBL/GenBank/DDBJ whole genome shotgun (WGS) entry which is preliminary data.</text>
</comment>
<keyword evidence="2 9" id="KW-0808">Transferase</keyword>
<dbReference type="InterPro" id="IPR002646">
    <property type="entry name" value="PolA_pol_head_dom"/>
</dbReference>
<dbReference type="OrthoDB" id="9805698at2"/>
<dbReference type="SUPFAM" id="SSF81301">
    <property type="entry name" value="Nucleotidyltransferase"/>
    <property type="match status" value="1"/>
</dbReference>
<dbReference type="InterPro" id="IPR050264">
    <property type="entry name" value="Bact_CCA-adding_enz_type3_sf"/>
</dbReference>
<dbReference type="Pfam" id="PF12627">
    <property type="entry name" value="PolyA_pol_RNAbd"/>
    <property type="match status" value="1"/>
</dbReference>
<keyword evidence="6" id="KW-0547">Nucleotide-binding</keyword>
<evidence type="ECO:0000256" key="8">
    <source>
        <dbReference type="ARBA" id="ARBA00022884"/>
    </source>
</evidence>
<evidence type="ECO:0000256" key="4">
    <source>
        <dbReference type="ARBA" id="ARBA00022695"/>
    </source>
</evidence>
<dbReference type="Pfam" id="PF01743">
    <property type="entry name" value="PolyA_pol"/>
    <property type="match status" value="1"/>
</dbReference>
<dbReference type="SUPFAM" id="SSF81891">
    <property type="entry name" value="Poly A polymerase C-terminal region-like"/>
    <property type="match status" value="1"/>
</dbReference>
<keyword evidence="4" id="KW-0548">Nucleotidyltransferase</keyword>
<dbReference type="Gene3D" id="1.10.246.80">
    <property type="match status" value="1"/>
</dbReference>
<reference evidence="13 14" key="1">
    <citation type="submission" date="2014-11" db="EMBL/GenBank/DDBJ databases">
        <title>Genome sequence and analysis of novel Kurthia sp.</title>
        <authorList>
            <person name="Lawson J.N."/>
            <person name="Gonzalez J.E."/>
            <person name="Rinauldi L."/>
            <person name="Xuan Z."/>
            <person name="Firman A."/>
            <person name="Shaddox L."/>
            <person name="Trudeau A."/>
            <person name="Shah S."/>
            <person name="Reiman D."/>
        </authorList>
    </citation>
    <scope>NUCLEOTIDE SEQUENCE [LARGE SCALE GENOMIC DNA]</scope>
    <source>
        <strain evidence="13 14">3B1D</strain>
    </source>
</reference>
<name>A0A433RSQ6_9BACL</name>
<dbReference type="NCBIfam" id="NF009814">
    <property type="entry name" value="PRK13299.1"/>
    <property type="match status" value="1"/>
</dbReference>
<dbReference type="GO" id="GO:0008033">
    <property type="term" value="P:tRNA processing"/>
    <property type="evidence" value="ECO:0007669"/>
    <property type="project" value="UniProtKB-KW"/>
</dbReference>
<keyword evidence="7" id="KW-0460">Magnesium</keyword>
<evidence type="ECO:0000256" key="5">
    <source>
        <dbReference type="ARBA" id="ARBA00022723"/>
    </source>
</evidence>
<evidence type="ECO:0000256" key="7">
    <source>
        <dbReference type="ARBA" id="ARBA00022842"/>
    </source>
</evidence>
<evidence type="ECO:0000256" key="2">
    <source>
        <dbReference type="ARBA" id="ARBA00022679"/>
    </source>
</evidence>
<dbReference type="InterPro" id="IPR032828">
    <property type="entry name" value="PolyA_RNA-bd"/>
</dbReference>
<feature type="domain" description="CCA-adding enzyme C-terminal" evidence="12">
    <location>
        <begin position="239"/>
        <end position="379"/>
    </location>
</feature>
<evidence type="ECO:0000256" key="9">
    <source>
        <dbReference type="RuleBase" id="RU003953"/>
    </source>
</evidence>
<evidence type="ECO:0000256" key="6">
    <source>
        <dbReference type="ARBA" id="ARBA00022741"/>
    </source>
</evidence>
<dbReference type="EMBL" id="JTFC01000031">
    <property type="protein sequence ID" value="RUS55176.1"/>
    <property type="molecule type" value="Genomic_DNA"/>
</dbReference>
<feature type="domain" description="Poly A polymerase head" evidence="10">
    <location>
        <begin position="24"/>
        <end position="143"/>
    </location>
</feature>